<reference evidence="1" key="1">
    <citation type="submission" date="2015-10" db="EMBL/GenBank/DDBJ databases">
        <authorList>
            <person name="Gilbert D.G."/>
        </authorList>
    </citation>
    <scope>NUCLEOTIDE SEQUENCE</scope>
</reference>
<dbReference type="AlphaFoldDB" id="A0A160TQD1"/>
<proteinExistence type="predicted"/>
<organism evidence="1">
    <name type="scientific">hydrothermal vent metagenome</name>
    <dbReference type="NCBI Taxonomy" id="652676"/>
    <lineage>
        <taxon>unclassified sequences</taxon>
        <taxon>metagenomes</taxon>
        <taxon>ecological metagenomes</taxon>
    </lineage>
</organism>
<sequence>MGSRDSGAHARSTRCYGDIRRLSVGWINYGALNSSACEHRDGA</sequence>
<protein>
    <submittedName>
        <fullName evidence="1">Uncharacterized protein</fullName>
    </submittedName>
</protein>
<gene>
    <name evidence="1" type="ORF">MGWOODY_Smn3177</name>
</gene>
<evidence type="ECO:0000313" key="1">
    <source>
        <dbReference type="EMBL" id="CUS45929.1"/>
    </source>
</evidence>
<dbReference type="EMBL" id="CZQE01000315">
    <property type="protein sequence ID" value="CUS45929.1"/>
    <property type="molecule type" value="Genomic_DNA"/>
</dbReference>
<name>A0A160TQD1_9ZZZZ</name>
<accession>A0A160TQD1</accession>